<dbReference type="InterPro" id="IPR006070">
    <property type="entry name" value="Sua5-like_dom"/>
</dbReference>
<dbReference type="FunFam" id="3.40.1110.10:FF:000040">
    <property type="entry name" value="Calcium-transporting ATPase 1"/>
    <property type="match status" value="1"/>
</dbReference>
<evidence type="ECO:0000256" key="4">
    <source>
        <dbReference type="ARBA" id="ARBA00007663"/>
    </source>
</evidence>
<dbReference type="SUPFAM" id="SSF81665">
    <property type="entry name" value="Calcium ATPase, transmembrane domain M"/>
    <property type="match status" value="1"/>
</dbReference>
<dbReference type="InterPro" id="IPR013167">
    <property type="entry name" value="COG4_M"/>
</dbReference>
<keyword evidence="16" id="KW-0547">Nucleotide-binding</keyword>
<keyword evidence="23" id="KW-0333">Golgi apparatus</keyword>
<dbReference type="PANTHER" id="PTHR24016:SF0">
    <property type="entry name" value="CONSERVED OLIGOMERIC GOLGI COMPLEX SUBUNIT 4"/>
    <property type="match status" value="1"/>
</dbReference>
<feature type="compositionally biased region" description="Polar residues" evidence="30">
    <location>
        <begin position="644"/>
        <end position="664"/>
    </location>
</feature>
<comment type="similarity">
    <text evidence="27">Belongs to the cation transport ATPase (P-type) (TC 3.A.3) family.</text>
</comment>
<evidence type="ECO:0000256" key="27">
    <source>
        <dbReference type="ARBA" id="ARBA00038148"/>
    </source>
</evidence>
<feature type="region of interest" description="Disordered" evidence="30">
    <location>
        <begin position="1431"/>
        <end position="1455"/>
    </location>
</feature>
<evidence type="ECO:0000256" key="20">
    <source>
        <dbReference type="ARBA" id="ARBA00022927"/>
    </source>
</evidence>
<evidence type="ECO:0000256" key="28">
    <source>
        <dbReference type="ARBA" id="ARBA00048366"/>
    </source>
</evidence>
<protein>
    <recommendedName>
        <fullName evidence="9">Conserved oligomeric Golgi complex subunit 4</fullName>
        <ecNumber evidence="6">2.7.7.87</ecNumber>
        <ecNumber evidence="7">7.2.2.10</ecNumber>
    </recommendedName>
    <alternativeName>
        <fullName evidence="26">Component of oligomeric Golgi complex 4</fullName>
    </alternativeName>
    <alternativeName>
        <fullName evidence="25">L-threonylcarbamoyladenylate synthase</fullName>
    </alternativeName>
    <alternativeName>
        <fullName evidence="8">Threonylcarbamoyl-AMP synthase</fullName>
    </alternativeName>
</protein>
<dbReference type="Pfam" id="PF08318">
    <property type="entry name" value="COG4_m"/>
    <property type="match status" value="1"/>
</dbReference>
<dbReference type="InterPro" id="IPR048684">
    <property type="entry name" value="COG4_C"/>
</dbReference>
<dbReference type="Proteomes" id="UP000613401">
    <property type="component" value="Unassembled WGS sequence"/>
</dbReference>
<evidence type="ECO:0000259" key="32">
    <source>
        <dbReference type="PROSITE" id="PS51163"/>
    </source>
</evidence>
<evidence type="ECO:0000256" key="18">
    <source>
        <dbReference type="ARBA" id="ARBA00022840"/>
    </source>
</evidence>
<dbReference type="InterPro" id="IPR023298">
    <property type="entry name" value="ATPase_P-typ_TM_dom_sf"/>
</dbReference>
<keyword evidence="11" id="KW-0963">Cytoplasm</keyword>
<dbReference type="Gene3D" id="3.40.50.1000">
    <property type="entry name" value="HAD superfamily/HAD-like"/>
    <property type="match status" value="1"/>
</dbReference>
<dbReference type="InterPro" id="IPR048682">
    <property type="entry name" value="COG4"/>
</dbReference>
<dbReference type="InterPro" id="IPR005145">
    <property type="entry name" value="Sua5_C"/>
</dbReference>
<dbReference type="GO" id="GO:0005524">
    <property type="term" value="F:ATP binding"/>
    <property type="evidence" value="ECO:0007669"/>
    <property type="project" value="UniProtKB-KW"/>
</dbReference>
<evidence type="ECO:0000256" key="22">
    <source>
        <dbReference type="ARBA" id="ARBA00022989"/>
    </source>
</evidence>
<feature type="transmembrane region" description="Helical" evidence="31">
    <location>
        <begin position="923"/>
        <end position="943"/>
    </location>
</feature>
<evidence type="ECO:0000256" key="10">
    <source>
        <dbReference type="ARBA" id="ARBA00022448"/>
    </source>
</evidence>
<keyword evidence="15" id="KW-0548">Nucleotidyltransferase</keyword>
<dbReference type="InterPro" id="IPR044492">
    <property type="entry name" value="P_typ_ATPase_HD_dom"/>
</dbReference>
<evidence type="ECO:0000256" key="2">
    <source>
        <dbReference type="ARBA" id="ARBA00004496"/>
    </source>
</evidence>
<feature type="region of interest" description="Disordered" evidence="30">
    <location>
        <begin position="179"/>
        <end position="211"/>
    </location>
</feature>
<gene>
    <name evidence="33" type="ORF">GCG54_00004521</name>
</gene>
<dbReference type="NCBIfam" id="TIGR00057">
    <property type="entry name" value="L-threonylcarbamoyladenylate synthase"/>
    <property type="match status" value="1"/>
</dbReference>
<dbReference type="RefSeq" id="XP_045262513.1">
    <property type="nucleotide sequence ID" value="XM_045404570.1"/>
</dbReference>
<evidence type="ECO:0000256" key="25">
    <source>
        <dbReference type="ARBA" id="ARBA00029774"/>
    </source>
</evidence>
<evidence type="ECO:0000256" key="31">
    <source>
        <dbReference type="SAM" id="Phobius"/>
    </source>
</evidence>
<dbReference type="FunFam" id="3.90.870.10:FF:000008">
    <property type="entry name" value="Threonylcarbamoyl-AMP synthase"/>
    <property type="match status" value="1"/>
</dbReference>
<evidence type="ECO:0000256" key="19">
    <source>
        <dbReference type="ARBA" id="ARBA00022842"/>
    </source>
</evidence>
<dbReference type="NCBIfam" id="TIGR01494">
    <property type="entry name" value="ATPase_P-type"/>
    <property type="match status" value="2"/>
</dbReference>
<comment type="subcellular location">
    <subcellularLocation>
        <location evidence="2">Cytoplasm</location>
    </subcellularLocation>
    <subcellularLocation>
        <location evidence="3">Golgi apparatus membrane</location>
        <topology evidence="3">Multi-pass membrane protein</topology>
    </subcellularLocation>
    <subcellularLocation>
        <location evidence="1">Golgi apparatus membrane</location>
        <topology evidence="1">Peripheral membrane protein</topology>
    </subcellularLocation>
</comment>
<keyword evidence="13 31" id="KW-0812">Transmembrane</keyword>
<evidence type="ECO:0000256" key="6">
    <source>
        <dbReference type="ARBA" id="ARBA00012584"/>
    </source>
</evidence>
<feature type="region of interest" description="Disordered" evidence="30">
    <location>
        <begin position="644"/>
        <end position="669"/>
    </location>
</feature>
<dbReference type="Pfam" id="PF00122">
    <property type="entry name" value="E1-E2_ATPase"/>
    <property type="match status" value="1"/>
</dbReference>
<evidence type="ECO:0000256" key="21">
    <source>
        <dbReference type="ARBA" id="ARBA00022967"/>
    </source>
</evidence>
<dbReference type="InterPro" id="IPR038385">
    <property type="entry name" value="Sua5/YwlC_C"/>
</dbReference>
<dbReference type="GO" id="GO:0061710">
    <property type="term" value="F:L-threonylcarbamoyladenylate synthase"/>
    <property type="evidence" value="ECO:0007669"/>
    <property type="project" value="UniProtKB-EC"/>
</dbReference>
<evidence type="ECO:0000313" key="33">
    <source>
        <dbReference type="EMBL" id="KAF3803354.1"/>
    </source>
</evidence>
<dbReference type="InterPro" id="IPR059000">
    <property type="entry name" value="ATPase_P-type_domA"/>
</dbReference>
<feature type="transmembrane region" description="Helical" evidence="31">
    <location>
        <begin position="1024"/>
        <end position="1042"/>
    </location>
</feature>
<dbReference type="InterPro" id="IPR008250">
    <property type="entry name" value="ATPase_P-typ_transduc_dom_A_sf"/>
</dbReference>
<keyword evidence="24 31" id="KW-0472">Membrane</keyword>
<dbReference type="InterPro" id="IPR017945">
    <property type="entry name" value="DHBP_synth_RibB-like_a/b_dom"/>
</dbReference>
<evidence type="ECO:0000256" key="24">
    <source>
        <dbReference type="ARBA" id="ARBA00023136"/>
    </source>
</evidence>
<dbReference type="InterPro" id="IPR036412">
    <property type="entry name" value="HAD-like_sf"/>
</dbReference>
<dbReference type="EMBL" id="WVTB01000054">
    <property type="protein sequence ID" value="KAF3803354.1"/>
    <property type="molecule type" value="Genomic_DNA"/>
</dbReference>
<dbReference type="GO" id="GO:0015031">
    <property type="term" value="P:protein transport"/>
    <property type="evidence" value="ECO:0007669"/>
    <property type="project" value="UniProtKB-KW"/>
</dbReference>
<evidence type="ECO:0000256" key="11">
    <source>
        <dbReference type="ARBA" id="ARBA00022490"/>
    </source>
</evidence>
<dbReference type="Gene3D" id="3.40.50.11030">
    <property type="entry name" value="Threonylcarbamoyl-AMP synthase, C-terminal domain"/>
    <property type="match status" value="1"/>
</dbReference>
<evidence type="ECO:0000256" key="9">
    <source>
        <dbReference type="ARBA" id="ARBA00020975"/>
    </source>
</evidence>
<feature type="transmembrane region" description="Helical" evidence="31">
    <location>
        <begin position="850"/>
        <end position="873"/>
    </location>
</feature>
<dbReference type="SUPFAM" id="SSF81653">
    <property type="entry name" value="Calcium ATPase, transduction domain A"/>
    <property type="match status" value="1"/>
</dbReference>
<keyword evidence="14" id="KW-0819">tRNA processing</keyword>
<dbReference type="Pfam" id="PF00689">
    <property type="entry name" value="Cation_ATPase_C"/>
    <property type="match status" value="1"/>
</dbReference>
<evidence type="ECO:0000256" key="14">
    <source>
        <dbReference type="ARBA" id="ARBA00022694"/>
    </source>
</evidence>
<dbReference type="Gene3D" id="1.20.58.1970">
    <property type="match status" value="1"/>
</dbReference>
<dbReference type="InterPro" id="IPR006068">
    <property type="entry name" value="ATPase_P-typ_cation-transptr_C"/>
</dbReference>
<dbReference type="GO" id="GO:0000139">
    <property type="term" value="C:Golgi membrane"/>
    <property type="evidence" value="ECO:0007669"/>
    <property type="project" value="UniProtKB-SubCell"/>
</dbReference>
<dbReference type="SUPFAM" id="SSF55821">
    <property type="entry name" value="YrdC/RibB"/>
    <property type="match status" value="1"/>
</dbReference>
<feature type="compositionally biased region" description="Polar residues" evidence="30">
    <location>
        <begin position="180"/>
        <end position="191"/>
    </location>
</feature>
<keyword evidence="34" id="KW-1185">Reference proteome</keyword>
<evidence type="ECO:0000256" key="1">
    <source>
        <dbReference type="ARBA" id="ARBA00004395"/>
    </source>
</evidence>
<comment type="caution">
    <text evidence="33">The sequence shown here is derived from an EMBL/GenBank/DDBJ whole genome shotgun (WGS) entry which is preliminary data.</text>
</comment>
<dbReference type="PROSITE" id="PS51163">
    <property type="entry name" value="YRDC"/>
    <property type="match status" value="1"/>
</dbReference>
<feature type="region of interest" description="Disordered" evidence="30">
    <location>
        <begin position="1"/>
        <end position="55"/>
    </location>
</feature>
<evidence type="ECO:0000256" key="23">
    <source>
        <dbReference type="ARBA" id="ARBA00023034"/>
    </source>
</evidence>
<accession>A0A8H4CGB5</accession>
<keyword evidence="21" id="KW-1278">Translocase</keyword>
<keyword evidence="18" id="KW-0067">ATP-binding</keyword>
<organism evidence="33 34">
    <name type="scientific">Colletotrichum gloeosporioides</name>
    <name type="common">Anthracnose fungus</name>
    <name type="synonym">Glomerella cingulata</name>
    <dbReference type="NCBI Taxonomy" id="474922"/>
    <lineage>
        <taxon>Eukaryota</taxon>
        <taxon>Fungi</taxon>
        <taxon>Dikarya</taxon>
        <taxon>Ascomycota</taxon>
        <taxon>Pezizomycotina</taxon>
        <taxon>Sordariomycetes</taxon>
        <taxon>Hypocreomycetidae</taxon>
        <taxon>Glomerellales</taxon>
        <taxon>Glomerellaceae</taxon>
        <taxon>Colletotrichum</taxon>
        <taxon>Colletotrichum gloeosporioides species complex</taxon>
    </lineage>
</organism>
<dbReference type="Gene3D" id="1.20.1110.10">
    <property type="entry name" value="Calcium-transporting ATPase, transmembrane domain"/>
    <property type="match status" value="2"/>
</dbReference>
<dbReference type="SMART" id="SM00831">
    <property type="entry name" value="Cation_ATPase_N"/>
    <property type="match status" value="1"/>
</dbReference>
<dbReference type="SFLD" id="SFLDF00027">
    <property type="entry name" value="p-type_atpase"/>
    <property type="match status" value="1"/>
</dbReference>
<evidence type="ECO:0000313" key="34">
    <source>
        <dbReference type="Proteomes" id="UP000613401"/>
    </source>
</evidence>
<dbReference type="InterPro" id="IPR023299">
    <property type="entry name" value="ATPase_P-typ_cyto_dom_N"/>
</dbReference>
<evidence type="ECO:0000256" key="7">
    <source>
        <dbReference type="ARBA" id="ARBA00012790"/>
    </source>
</evidence>
<dbReference type="GO" id="GO:0005388">
    <property type="term" value="F:P-type calcium transporter activity"/>
    <property type="evidence" value="ECO:0007669"/>
    <property type="project" value="UniProtKB-EC"/>
</dbReference>
<evidence type="ECO:0000256" key="5">
    <source>
        <dbReference type="ARBA" id="ARBA00009215"/>
    </source>
</evidence>
<feature type="domain" description="YrdC-like" evidence="32">
    <location>
        <begin position="1973"/>
        <end position="2176"/>
    </location>
</feature>
<dbReference type="SMART" id="SM00762">
    <property type="entry name" value="Cog4"/>
    <property type="match status" value="1"/>
</dbReference>
<evidence type="ECO:0000256" key="13">
    <source>
        <dbReference type="ARBA" id="ARBA00022692"/>
    </source>
</evidence>
<reference evidence="33" key="1">
    <citation type="journal article" date="2020" name="Phytopathology">
        <title>Genome sequence and comparative analysis of Colletotrichum gloeosporioides isolated from Liriodendron leaves.</title>
        <authorList>
            <person name="Fu F.F."/>
            <person name="Hao Z."/>
            <person name="Wang P."/>
            <person name="Lu Y."/>
            <person name="Xue L.J."/>
            <person name="Wei G."/>
            <person name="Tian Y."/>
            <person name="Baishi H."/>
            <person name="Xu H."/>
            <person name="Shi J."/>
            <person name="Cheng T."/>
            <person name="Wang G."/>
            <person name="Yi Y."/>
            <person name="Chen J."/>
        </authorList>
    </citation>
    <scope>NUCLEOTIDE SEQUENCE</scope>
    <source>
        <strain evidence="33">Lc1</strain>
    </source>
</reference>
<evidence type="ECO:0000256" key="8">
    <source>
        <dbReference type="ARBA" id="ARBA00015492"/>
    </source>
</evidence>
<dbReference type="Pfam" id="PF01300">
    <property type="entry name" value="Sua5_yciO_yrdC"/>
    <property type="match status" value="1"/>
</dbReference>
<dbReference type="Gene3D" id="3.90.870.10">
    <property type="entry name" value="DHBP synthase"/>
    <property type="match status" value="1"/>
</dbReference>
<evidence type="ECO:0000256" key="12">
    <source>
        <dbReference type="ARBA" id="ARBA00022679"/>
    </source>
</evidence>
<dbReference type="GO" id="GO:0016887">
    <property type="term" value="F:ATP hydrolysis activity"/>
    <property type="evidence" value="ECO:0007669"/>
    <property type="project" value="InterPro"/>
</dbReference>
<sequence length="2380" mass="259141">MQWPWHKRKASDDDGEYLLPLASKVPGMNSMPMEPLEAEPPRERPGHIRTTSAQSRSVADEFSFLTSIEAASRLQTSLTHGLSAAEALNRLRDWGPNEIPHEPPEPLWLRFIKQFQEPLIVLLLVSAGASIFLGNMDDAVSITVAVTIVVTVGFVQEYRSEKSIEALSHLVPNHAHLVRSASNKTPGSARTPTWPPKPPMDGDESVASSTPGEEMLEATSSKVMASQLVPGDLVYFTTGDRIPADIRVTKASDLTIDESNLTGENEPVRITADPRSRGVLSPAYGADTLQLPSPSALSDGREASGSGDNNIAWMGTLVRSGHGQGVVFATGGNTHFGTIATSVSGTESPRSPLQLSMDDLGSQLSKVSFVIIGMISLVGWLQGKKLMEIFTISISLAVAAIPEGLPIIVTVTLALGVHRMARHNAIVRRMPKVETLGSVNVVCTDKTGTLTMNHMTTAKMWYFGANDAIDVDSDDEATETKPDPATLRILRIGNIANNGRLAQQYTENGAAARAVLSSTQGTDFASTFTRWCGQPTDVAMLDLLDRFKEHDVRESIGPRLSETPFSSERKWMGVTIGTDSKEFAYMKGAIDRVLDACDTYLTRDGREIVLDSARRSEAIQAAETMAAKGLRVLAFASGAVSRSTKGRTTLAPTTRSSTPGSPRPQQDETYRGLTFAGLVGMSDPPRPGVGRSIRKLLRGGVKVVMITGDAETTAVAIGRQLGMPIAKASEAGSSALAVRPVLRGEDVDAMSEEELSQAIQHTTIFARTNPDHKLKIIKAFQARGDIVAMTGDGVNDAPALKRADIGISMGLHGTDVAKEAADMILTDDDFSTILRAIEEGKGIFNNIQNFLTFQLSTSAAGLSLVFFCTLLGFKSPLNAMQILWINIIMDGPPAQSLGVEAVDADVMNRPPRKRNDAVLTKAVLYRVLTSASIVMLGTMLVYSREMLSDGEVNRRDTTMTFTCFVLFDMFNALACRSESKSVLRGEVGLFSNTLFNWAVSLSIAGQLLVIYFPWLQEVFQTEALGFFDLVGLLMLCSTVFWADEFRKYWKYARRRLAGGYSSYAPLSQLAPMSTLTNGVSSHRADSDNAADSAALAAAAARPGSSSNTTSIYAASSVAEVRAALDALHARESTVTSRLDALLGSQADLARELGRLDLLRAGLGSQVIAARSIGNDMLATAADTAGRLSNKVKELDLEKSRVEDTLEVVKQVVELKACVQGVVGSMGAPQDWEAAAAYLARAAQVPEDITKGKFASSIVPSVEVPDPPWVTLENAKESLCGLFLREFEKATKEGDGAKVTRFFKLFPLIGRGDVGLDVYGRYVCQGVAGTARSVLKEGPGVQARKEGFFYANALTRLFDHIARIVEGHGGLVERHYGSGKMVRVIERLQQEADVQGGIILDSWSDERDVDRRLKDVKSYPFSFLVQSFLPPQRSGTPRVNSPAMGAGANPRPSEDEGVNMKEVDAILSEIAVMLGRWSLYSRFLAGKTREPDAPEDAPLSIPELVVKSNLKRKISDKLTSPYNTMMTFFFRRSVEKAFQLDEMPTGLSLSMNKQVDTNQPFIISAVDDVMYVVSAVIQKSTSTSQRDVIASVIPTIGRVLSSDFIGMIQRKMRDESYPKPIVQGGFPPEDKIIQFIVLINSLDTANEYLNRIITSNIGSANDAAKANGEAHEPSLRDSFPFDKDVTFVTSALNTLHSSFTLKTTELFNEGLQVLFQRVVQPRLRPVLSDTFRDVDYSLTEEELAEYAEQNDEDEEEMLDQVSRRFEHGWDQLMKPIARLMTAHTFTTLHDLTARYLARVLERRVWDARANAYGVIRMERDFSSIVSTVSKGNYGVRELFARVSQILMVANMEEEEWEEISAVDNPDEDEDGMIWVLTEDERRRARQLTTRELFEVLTPPRFFTLALTYRISRQLATHLSPLNRILIKHLTTQAFTMETRIVKVDAQGLGSFTNNSGPERLSTWEVSPSASGASIAALRDAAEYMRTKATPVAFPTETVYGLGADATRSDAVKGIYSAKGRPSDNPLISHVSDLDMLRGLLRSSDESQTNGHAQKDPIPEIYKPLIERFWPGPLTILLKNPTPSKLAPEVTAGLTSFGVRMPSSPLALTLIKLAGVPLAAPSANASTKPSPTTAQHVYHDLEGRIELILDGGACQVGVESTVVDGLCSPPVVLRPGGVSMEELRSCPGWEGVTKAYKDESETGKSAPRAPGMKYKHYSPKAKVVLYEHACPAGAEGIVAEDLQKALIQQNADALTNGDGPTSARIGIIRTRRWKIAGGLHHGALQVSKVHVDGAAEANARDETTYEVQEGELQDAEDKPMATVLDIDLGDDTRGIAQGLFSALRDLDRRGASVIFVDGIDDRNDIAEAVMNRLRKAASEIRT</sequence>
<dbReference type="Pfam" id="PF00690">
    <property type="entry name" value="Cation_ATPase_N"/>
    <property type="match status" value="1"/>
</dbReference>
<dbReference type="GO" id="GO:0003725">
    <property type="term" value="F:double-stranded RNA binding"/>
    <property type="evidence" value="ECO:0007669"/>
    <property type="project" value="InterPro"/>
</dbReference>
<dbReference type="SFLD" id="SFLDG00002">
    <property type="entry name" value="C1.7:_P-type_atpase_like"/>
    <property type="match status" value="1"/>
</dbReference>
<dbReference type="SUPFAM" id="SSF81660">
    <property type="entry name" value="Metal cation-transporting ATPase, ATP-binding domain N"/>
    <property type="match status" value="1"/>
</dbReference>
<evidence type="ECO:0000256" key="16">
    <source>
        <dbReference type="ARBA" id="ARBA00022741"/>
    </source>
</evidence>
<dbReference type="GeneID" id="69011676"/>
<keyword evidence="19" id="KW-0460">Magnesium</keyword>
<comment type="catalytic activity">
    <reaction evidence="28">
        <text>L-threonine + hydrogencarbonate + ATP = L-threonylcarbamoyladenylate + diphosphate + H2O</text>
        <dbReference type="Rhea" id="RHEA:36407"/>
        <dbReference type="ChEBI" id="CHEBI:15377"/>
        <dbReference type="ChEBI" id="CHEBI:17544"/>
        <dbReference type="ChEBI" id="CHEBI:30616"/>
        <dbReference type="ChEBI" id="CHEBI:33019"/>
        <dbReference type="ChEBI" id="CHEBI:57926"/>
        <dbReference type="ChEBI" id="CHEBI:73682"/>
        <dbReference type="EC" id="2.7.7.87"/>
    </reaction>
</comment>
<dbReference type="Pfam" id="PF20662">
    <property type="entry name" value="COG4_C"/>
    <property type="match status" value="1"/>
</dbReference>
<dbReference type="EC" id="2.7.7.87" evidence="6"/>
<dbReference type="FunFam" id="3.40.50.1000:FF:000028">
    <property type="entry name" value="Calcium-transporting P-type ATPase, putative"/>
    <property type="match status" value="1"/>
</dbReference>
<dbReference type="Pfam" id="PF20663">
    <property type="entry name" value="COG4_N"/>
    <property type="match status" value="1"/>
</dbReference>
<dbReference type="PROSITE" id="PS00154">
    <property type="entry name" value="ATPASE_E1_E2"/>
    <property type="match status" value="1"/>
</dbReference>
<keyword evidence="20" id="KW-0653">Protein transport</keyword>
<evidence type="ECO:0000256" key="30">
    <source>
        <dbReference type="SAM" id="MobiDB-lite"/>
    </source>
</evidence>
<dbReference type="Pfam" id="PF13246">
    <property type="entry name" value="Cation_ATPase"/>
    <property type="match status" value="1"/>
</dbReference>
<dbReference type="Gene3D" id="2.70.150.10">
    <property type="entry name" value="Calcium-transporting ATPase, cytoplasmic transduction domain A"/>
    <property type="match status" value="1"/>
</dbReference>
<name>A0A8H4CGB5_COLGL</name>
<dbReference type="EC" id="7.2.2.10" evidence="7"/>
<keyword evidence="17" id="KW-0106">Calcium</keyword>
<comment type="similarity">
    <text evidence="4">Belongs to the SUA5 family.</text>
</comment>
<dbReference type="InterPro" id="IPR001757">
    <property type="entry name" value="P_typ_ATPase"/>
</dbReference>
<dbReference type="InterPro" id="IPR018303">
    <property type="entry name" value="ATPase_P-typ_P_site"/>
</dbReference>
<evidence type="ECO:0000256" key="3">
    <source>
        <dbReference type="ARBA" id="ARBA00004653"/>
    </source>
</evidence>
<evidence type="ECO:0000256" key="15">
    <source>
        <dbReference type="ARBA" id="ARBA00022695"/>
    </source>
</evidence>
<dbReference type="GO" id="GO:0002949">
    <property type="term" value="P:tRNA threonylcarbamoyladenosine modification"/>
    <property type="evidence" value="ECO:0007669"/>
    <property type="project" value="UniProtKB-ARBA"/>
</dbReference>
<dbReference type="PANTHER" id="PTHR24016">
    <property type="entry name" value="CONSERVED OLIGOMERIC GOLGI COMPLEX SUBUNIT 4"/>
    <property type="match status" value="1"/>
</dbReference>
<dbReference type="SFLD" id="SFLDS00003">
    <property type="entry name" value="Haloacid_Dehalogenase"/>
    <property type="match status" value="1"/>
</dbReference>
<dbReference type="PRINTS" id="PR00119">
    <property type="entry name" value="CATATPASE"/>
</dbReference>
<evidence type="ECO:0000256" key="17">
    <source>
        <dbReference type="ARBA" id="ARBA00022837"/>
    </source>
</evidence>
<keyword evidence="22 31" id="KW-1133">Transmembrane helix</keyword>
<dbReference type="InterPro" id="IPR048680">
    <property type="entry name" value="COG4_N"/>
</dbReference>
<dbReference type="SUPFAM" id="SSF56784">
    <property type="entry name" value="HAD-like"/>
    <property type="match status" value="1"/>
</dbReference>
<keyword evidence="12" id="KW-0808">Transferase</keyword>
<evidence type="ECO:0000256" key="26">
    <source>
        <dbReference type="ARBA" id="ARBA00031340"/>
    </source>
</evidence>
<comment type="function">
    <text evidence="29">Required for the formation of a threonylcarbamoyl group on adenosine at position 37 (t(6)A37) in tRNAs that read codons beginning with adenine. Likely catalyzes the conversion of L-threonine, HCO(3)(-)/CO(2) and ATP to give threonylcarbamoyl-AMP (TC-AMP) as the acyladenylate intermediate, with the release of diphosphate. Required for normal translation, by ensuring translation fidelity at the level of codon recognition, appropriate translation initiation selection and maintenance of reading frame. Also involved in telomere replication. Binds to single-stranded telomeric (ssTG) DNA and positively regulates telomere length.</text>
</comment>
<comment type="similarity">
    <text evidence="5">Belongs to the COG4 family.</text>
</comment>
<proteinExistence type="inferred from homology"/>
<dbReference type="InterPro" id="IPR004014">
    <property type="entry name" value="ATPase_P-typ_cation-transptr_N"/>
</dbReference>
<evidence type="ECO:0000256" key="29">
    <source>
        <dbReference type="ARBA" id="ARBA00056339"/>
    </source>
</evidence>
<dbReference type="Gene3D" id="3.40.1110.10">
    <property type="entry name" value="Calcium-transporting ATPase, cytoplasmic domain N"/>
    <property type="match status" value="1"/>
</dbReference>
<keyword evidence="10" id="KW-0813">Transport</keyword>
<reference evidence="33" key="2">
    <citation type="submission" date="2020-03" db="EMBL/GenBank/DDBJ databases">
        <authorList>
            <person name="Fu F.-F."/>
            <person name="Chen J."/>
        </authorList>
    </citation>
    <scope>NUCLEOTIDE SEQUENCE</scope>
    <source>
        <strain evidence="33">Lc1</strain>
    </source>
</reference>
<dbReference type="Pfam" id="PF03481">
    <property type="entry name" value="Sua5_C"/>
    <property type="match status" value="1"/>
</dbReference>
<dbReference type="InterPro" id="IPR023214">
    <property type="entry name" value="HAD_sf"/>
</dbReference>
<feature type="transmembrane region" description="Helical" evidence="31">
    <location>
        <begin position="994"/>
        <end position="1012"/>
    </location>
</feature>